<accession>A0A9W8P8R3</accession>
<feature type="signal peptide" evidence="1">
    <location>
        <begin position="1"/>
        <end position="29"/>
    </location>
</feature>
<keyword evidence="3" id="KW-1185">Reference proteome</keyword>
<organism evidence="2 3">
    <name type="scientific">Lentinula detonsa</name>
    <dbReference type="NCBI Taxonomy" id="2804962"/>
    <lineage>
        <taxon>Eukaryota</taxon>
        <taxon>Fungi</taxon>
        <taxon>Dikarya</taxon>
        <taxon>Basidiomycota</taxon>
        <taxon>Agaricomycotina</taxon>
        <taxon>Agaricomycetes</taxon>
        <taxon>Agaricomycetidae</taxon>
        <taxon>Agaricales</taxon>
        <taxon>Marasmiineae</taxon>
        <taxon>Omphalotaceae</taxon>
        <taxon>Lentinula</taxon>
    </lineage>
</organism>
<gene>
    <name evidence="2" type="ORF">DFH05DRAFT_1475487</name>
</gene>
<dbReference type="Proteomes" id="UP001142393">
    <property type="component" value="Unassembled WGS sequence"/>
</dbReference>
<reference evidence="2 3" key="1">
    <citation type="journal article" date="2023" name="Proc. Natl. Acad. Sci. U.S.A.">
        <title>A global phylogenomic analysis of the shiitake genus Lentinula.</title>
        <authorList>
            <person name="Sierra-Patev S."/>
            <person name="Min B."/>
            <person name="Naranjo-Ortiz M."/>
            <person name="Looney B."/>
            <person name="Konkel Z."/>
            <person name="Slot J.C."/>
            <person name="Sakamoto Y."/>
            <person name="Steenwyk J.L."/>
            <person name="Rokas A."/>
            <person name="Carro J."/>
            <person name="Camarero S."/>
            <person name="Ferreira P."/>
            <person name="Molpeceres G."/>
            <person name="Ruiz-Duenas F.J."/>
            <person name="Serrano A."/>
            <person name="Henrissat B."/>
            <person name="Drula E."/>
            <person name="Hughes K.W."/>
            <person name="Mata J.L."/>
            <person name="Ishikawa N.K."/>
            <person name="Vargas-Isla R."/>
            <person name="Ushijima S."/>
            <person name="Smith C.A."/>
            <person name="Donoghue J."/>
            <person name="Ahrendt S."/>
            <person name="Andreopoulos W."/>
            <person name="He G."/>
            <person name="LaButti K."/>
            <person name="Lipzen A."/>
            <person name="Ng V."/>
            <person name="Riley R."/>
            <person name="Sandor L."/>
            <person name="Barry K."/>
            <person name="Martinez A.T."/>
            <person name="Xiao Y."/>
            <person name="Gibbons J.G."/>
            <person name="Terashima K."/>
            <person name="Grigoriev I.V."/>
            <person name="Hibbett D."/>
        </authorList>
    </citation>
    <scope>NUCLEOTIDE SEQUENCE [LARGE SCALE GENOMIC DNA]</scope>
    <source>
        <strain evidence="2 3">TFB7810</strain>
    </source>
</reference>
<comment type="caution">
    <text evidence="2">The sequence shown here is derived from an EMBL/GenBank/DDBJ whole genome shotgun (WGS) entry which is preliminary data.</text>
</comment>
<dbReference type="EMBL" id="JANVFU010000002">
    <property type="protein sequence ID" value="KAJ3749100.1"/>
    <property type="molecule type" value="Genomic_DNA"/>
</dbReference>
<keyword evidence="1" id="KW-0732">Signal</keyword>
<protein>
    <submittedName>
        <fullName evidence="2">Uncharacterized protein</fullName>
    </submittedName>
</protein>
<dbReference type="AlphaFoldDB" id="A0A9W8P8R3"/>
<sequence>MYPGSPKGLRFKAFLIIIVGLVSVTYAAAVPLSSPNSMMARGSRPYTSTGAAHPDQGTMEVNFVGKDGKIVAEELMPTLEKTIRQTVRKLANDPPKKVKISGNCVVAHGSIPFTLTHEDYDRGQILFLQRSKDYQIWLYSSYVDEGIPARHEKFTVPNNFVQFIPKFDNTEVAGENAKLPSGQSSSSAP</sequence>
<name>A0A9W8P8R3_9AGAR</name>
<evidence type="ECO:0000313" key="3">
    <source>
        <dbReference type="Proteomes" id="UP001142393"/>
    </source>
</evidence>
<evidence type="ECO:0000256" key="1">
    <source>
        <dbReference type="SAM" id="SignalP"/>
    </source>
</evidence>
<proteinExistence type="predicted"/>
<feature type="chain" id="PRO_5040865820" evidence="1">
    <location>
        <begin position="30"/>
        <end position="189"/>
    </location>
</feature>
<evidence type="ECO:0000313" key="2">
    <source>
        <dbReference type="EMBL" id="KAJ3749100.1"/>
    </source>
</evidence>